<evidence type="ECO:0000313" key="3">
    <source>
        <dbReference type="EMBL" id="MCR9037292.1"/>
    </source>
</evidence>
<reference evidence="3 4" key="1">
    <citation type="submission" date="2022-08" db="EMBL/GenBank/DDBJ databases">
        <title>Tractidigestivibacter montrealensis type strain KD21.</title>
        <authorList>
            <person name="Diop K."/>
            <person name="Richard C."/>
            <person name="Routy B."/>
        </authorList>
    </citation>
    <scope>NUCLEOTIDE SEQUENCE [LARGE SCALE GENOMIC DNA]</scope>
    <source>
        <strain evidence="3 4">KD21</strain>
    </source>
</reference>
<evidence type="ECO:0000256" key="2">
    <source>
        <dbReference type="SAM" id="SignalP"/>
    </source>
</evidence>
<feature type="signal peptide" evidence="2">
    <location>
        <begin position="1"/>
        <end position="19"/>
    </location>
</feature>
<feature type="compositionally biased region" description="Polar residues" evidence="1">
    <location>
        <begin position="25"/>
        <end position="40"/>
    </location>
</feature>
<proteinExistence type="predicted"/>
<accession>A0ABT1ZAP5</accession>
<organism evidence="3 4">
    <name type="scientific">Tractidigestivibacter montrealensis</name>
    <dbReference type="NCBI Taxonomy" id="2972466"/>
    <lineage>
        <taxon>Bacteria</taxon>
        <taxon>Bacillati</taxon>
        <taxon>Actinomycetota</taxon>
        <taxon>Coriobacteriia</taxon>
        <taxon>Coriobacteriales</taxon>
        <taxon>Atopobiaceae</taxon>
        <taxon>Tractidigestivibacter</taxon>
    </lineage>
</organism>
<keyword evidence="4" id="KW-1185">Reference proteome</keyword>
<dbReference type="EMBL" id="JANSKA010000008">
    <property type="protein sequence ID" value="MCR9037292.1"/>
    <property type="molecule type" value="Genomic_DNA"/>
</dbReference>
<feature type="compositionally biased region" description="Low complexity" evidence="1">
    <location>
        <begin position="41"/>
        <end position="61"/>
    </location>
</feature>
<dbReference type="Proteomes" id="UP001204320">
    <property type="component" value="Unassembled WGS sequence"/>
</dbReference>
<evidence type="ECO:0000313" key="4">
    <source>
        <dbReference type="Proteomes" id="UP001204320"/>
    </source>
</evidence>
<feature type="chain" id="PRO_5045131113" description="Ig-like domain-containing protein" evidence="2">
    <location>
        <begin position="20"/>
        <end position="242"/>
    </location>
</feature>
<feature type="region of interest" description="Disordered" evidence="1">
    <location>
        <begin position="24"/>
        <end position="71"/>
    </location>
</feature>
<evidence type="ECO:0008006" key="5">
    <source>
        <dbReference type="Google" id="ProtNLM"/>
    </source>
</evidence>
<protein>
    <recommendedName>
        <fullName evidence="5">Ig-like domain-containing protein</fullName>
    </recommendedName>
</protein>
<evidence type="ECO:0000256" key="1">
    <source>
        <dbReference type="SAM" id="MobiDB-lite"/>
    </source>
</evidence>
<keyword evidence="2" id="KW-0732">Signal</keyword>
<dbReference type="RefSeq" id="WP_258499694.1">
    <property type="nucleotide sequence ID" value="NZ_JANSKA010000008.1"/>
</dbReference>
<comment type="caution">
    <text evidence="3">The sequence shown here is derived from an EMBL/GenBank/DDBJ whole genome shotgun (WGS) entry which is preliminary data.</text>
</comment>
<dbReference type="PROSITE" id="PS51257">
    <property type="entry name" value="PROKAR_LIPOPROTEIN"/>
    <property type="match status" value="1"/>
</dbReference>
<sequence>MRKHLAAVLPVIITGALIAGCEGETTATSPTSQPEQTQSEATATQDAPSTDTTSSTETPAQPAQPEESADLASVREEIASDGTMGAVWYLGMYDGDITSGDFSSWLSTLTYQDGTPLLTKYPFMADVTAKAVTEGSDIYCIVPAHAGDSVSVCQWLYSTTDDGQWSEKASDTIYASDTGEPVLIQASAGEFNPNFAVSLHGTDGRSFDNHVLVTSGMDGKLVLPTDEQSGQALLSDFSPYAY</sequence>
<name>A0ABT1ZAP5_9ACTN</name>
<gene>
    <name evidence="3" type="ORF">NVS32_10060</name>
</gene>